<name>A0A2L0F3S4_SORCE</name>
<evidence type="ECO:0000256" key="2">
    <source>
        <dbReference type="SAM" id="SignalP"/>
    </source>
</evidence>
<evidence type="ECO:0000313" key="3">
    <source>
        <dbReference type="EMBL" id="AUX46196.1"/>
    </source>
</evidence>
<keyword evidence="2" id="KW-0732">Signal</keyword>
<evidence type="ECO:0000256" key="1">
    <source>
        <dbReference type="SAM" id="MobiDB-lite"/>
    </source>
</evidence>
<evidence type="ECO:0008006" key="5">
    <source>
        <dbReference type="Google" id="ProtNLM"/>
    </source>
</evidence>
<proteinExistence type="predicted"/>
<feature type="compositionally biased region" description="Basic and acidic residues" evidence="1">
    <location>
        <begin position="251"/>
        <end position="274"/>
    </location>
</feature>
<feature type="region of interest" description="Disordered" evidence="1">
    <location>
        <begin position="246"/>
        <end position="274"/>
    </location>
</feature>
<feature type="signal peptide" evidence="2">
    <location>
        <begin position="1"/>
        <end position="22"/>
    </location>
</feature>
<protein>
    <recommendedName>
        <fullName evidence="5">Peptidase C51 domain-containing protein</fullName>
    </recommendedName>
</protein>
<accession>A0A2L0F3S4</accession>
<feature type="chain" id="PRO_5014862665" description="Peptidase C51 domain-containing protein" evidence="2">
    <location>
        <begin position="23"/>
        <end position="274"/>
    </location>
</feature>
<dbReference type="Proteomes" id="UP000238348">
    <property type="component" value="Chromosome"/>
</dbReference>
<evidence type="ECO:0000313" key="4">
    <source>
        <dbReference type="Proteomes" id="UP000238348"/>
    </source>
</evidence>
<sequence>MASARRRSLQIACLVLSGLAWIAPRGAAAQPAPHLEWAEDLVFNLAPDNNEYNSSPSLITWAGVSGARRYTNRTQCATFLTELLKRSYGFTTSSLYDWLGSTSPSAAVYHDAIVAEDGFERITSLTHARAGDILTILYPASESSTGHVAILRQAPRRRSAAMPLVPGTVQFEVSVVDSTSSLHGTSDSRMSSGGRWATGAGFGVMRLYTSVTGGSPIVGYTWSTATTTVYYPAALRPVAIGRLVMEDDPDERPRPRWRPGADDRDDARPRDEDR</sequence>
<dbReference type="AlphaFoldDB" id="A0A2L0F3S4"/>
<organism evidence="3 4">
    <name type="scientific">Sorangium cellulosum</name>
    <name type="common">Polyangium cellulosum</name>
    <dbReference type="NCBI Taxonomy" id="56"/>
    <lineage>
        <taxon>Bacteria</taxon>
        <taxon>Pseudomonadati</taxon>
        <taxon>Myxococcota</taxon>
        <taxon>Polyangia</taxon>
        <taxon>Polyangiales</taxon>
        <taxon>Polyangiaceae</taxon>
        <taxon>Sorangium</taxon>
    </lineage>
</organism>
<gene>
    <name evidence="3" type="ORF">SOCE26_077010</name>
</gene>
<dbReference type="EMBL" id="CP012673">
    <property type="protein sequence ID" value="AUX46196.1"/>
    <property type="molecule type" value="Genomic_DNA"/>
</dbReference>
<reference evidence="3 4" key="1">
    <citation type="submission" date="2015-09" db="EMBL/GenBank/DDBJ databases">
        <title>Sorangium comparison.</title>
        <authorList>
            <person name="Zaburannyi N."/>
            <person name="Bunk B."/>
            <person name="Overmann J."/>
            <person name="Mueller R."/>
        </authorList>
    </citation>
    <scope>NUCLEOTIDE SEQUENCE [LARGE SCALE GENOMIC DNA]</scope>
    <source>
        <strain evidence="3 4">So ce26</strain>
    </source>
</reference>